<reference evidence="6 7" key="1">
    <citation type="submission" date="2019-02" db="EMBL/GenBank/DDBJ databases">
        <title>Deep-cultivation of Planctomycetes and their phenomic and genomic characterization uncovers novel biology.</title>
        <authorList>
            <person name="Wiegand S."/>
            <person name="Jogler M."/>
            <person name="Boedeker C."/>
            <person name="Pinto D."/>
            <person name="Vollmers J."/>
            <person name="Rivas-Marin E."/>
            <person name="Kohn T."/>
            <person name="Peeters S.H."/>
            <person name="Heuer A."/>
            <person name="Rast P."/>
            <person name="Oberbeckmann S."/>
            <person name="Bunk B."/>
            <person name="Jeske O."/>
            <person name="Meyerdierks A."/>
            <person name="Storesund J.E."/>
            <person name="Kallscheuer N."/>
            <person name="Luecker S."/>
            <person name="Lage O.M."/>
            <person name="Pohl T."/>
            <person name="Merkel B.J."/>
            <person name="Hornburger P."/>
            <person name="Mueller R.-W."/>
            <person name="Bruemmer F."/>
            <person name="Labrenz M."/>
            <person name="Spormann A.M."/>
            <person name="Op Den Camp H."/>
            <person name="Overmann J."/>
            <person name="Amann R."/>
            <person name="Jetten M.S.M."/>
            <person name="Mascher T."/>
            <person name="Medema M.H."/>
            <person name="Devos D.P."/>
            <person name="Kaster A.-K."/>
            <person name="Ovreas L."/>
            <person name="Rohde M."/>
            <person name="Galperin M.Y."/>
            <person name="Jogler C."/>
        </authorList>
    </citation>
    <scope>NUCLEOTIDE SEQUENCE [LARGE SCALE GENOMIC DNA]</scope>
    <source>
        <strain evidence="6 7">Poly41</strain>
    </source>
</reference>
<evidence type="ECO:0000313" key="7">
    <source>
        <dbReference type="Proteomes" id="UP000319143"/>
    </source>
</evidence>
<dbReference type="Pfam" id="PF25954">
    <property type="entry name" value="Beta-barrel_RND_2"/>
    <property type="match status" value="1"/>
</dbReference>
<dbReference type="SUPFAM" id="SSF111369">
    <property type="entry name" value="HlyD-like secretion proteins"/>
    <property type="match status" value="1"/>
</dbReference>
<comment type="caution">
    <text evidence="6">The sequence shown here is derived from an EMBL/GenBank/DDBJ whole genome shotgun (WGS) entry which is preliminary data.</text>
</comment>
<dbReference type="PANTHER" id="PTHR32347:SF23">
    <property type="entry name" value="BLL5650 PROTEIN"/>
    <property type="match status" value="1"/>
</dbReference>
<evidence type="ECO:0000256" key="1">
    <source>
        <dbReference type="ARBA" id="ARBA00004196"/>
    </source>
</evidence>
<gene>
    <name evidence="6" type="ORF">Poly41_39310</name>
</gene>
<organism evidence="6 7">
    <name type="scientific">Novipirellula artificiosorum</name>
    <dbReference type="NCBI Taxonomy" id="2528016"/>
    <lineage>
        <taxon>Bacteria</taxon>
        <taxon>Pseudomonadati</taxon>
        <taxon>Planctomycetota</taxon>
        <taxon>Planctomycetia</taxon>
        <taxon>Pirellulales</taxon>
        <taxon>Pirellulaceae</taxon>
        <taxon>Novipirellula</taxon>
    </lineage>
</organism>
<feature type="region of interest" description="Disordered" evidence="4">
    <location>
        <begin position="1"/>
        <end position="20"/>
    </location>
</feature>
<name>A0A5C6DJU4_9BACT</name>
<dbReference type="Proteomes" id="UP000319143">
    <property type="component" value="Unassembled WGS sequence"/>
</dbReference>
<evidence type="ECO:0000313" key="6">
    <source>
        <dbReference type="EMBL" id="TWU36177.1"/>
    </source>
</evidence>
<keyword evidence="7" id="KW-1185">Reference proteome</keyword>
<dbReference type="GO" id="GO:0030313">
    <property type="term" value="C:cell envelope"/>
    <property type="evidence" value="ECO:0007669"/>
    <property type="project" value="UniProtKB-SubCell"/>
</dbReference>
<sequence>MRKPQGFDEERPSRLAAAPRRTDTVDLAASMDAKLRVLSIVIELQSHLDGASTLADAGQQTALAIREAVSASNVLIAWRRFDAVGVPAPLQLIGQSSPPGDQDAALGLQTVLSALEEVALRGDPLCWPSTDPAARHCLLAVNQYAKSIGLSQLVGVCLRQGDNQVRGVVLVVDPNATELAFAQTLLQIVQIPLASKLVAIQRSTPKPWERWFRGLMRWTESSRRNVIAVVVVAVAFLMCVPVSYHVRCDCELQPTHRRYIASPFDAPLEKAHVRPGDLVDQGQLLASIDSRELDLQIASVEAKWNQSEQLRHQKVVAHDFAESRIAELESKRLKLEAELLQYHHDHLRVVSPIAGVVVSGDHQRSEGVPLKKGDVLFEIAPLGEMIAEVSVDEQEFKNVTESMSVRIVLFAMPNRTLQGDVDRVHPQAELKGHQNVFVAETELMDPDNLLRPGMRGYAWVDSGRRALGWILFHRAYASARAALGW</sequence>
<accession>A0A5C6DJU4</accession>
<feature type="domain" description="CusB-like beta-barrel" evidence="5">
    <location>
        <begin position="388"/>
        <end position="456"/>
    </location>
</feature>
<dbReference type="OrthoDB" id="9806939at2"/>
<dbReference type="AlphaFoldDB" id="A0A5C6DJU4"/>
<comment type="subcellular location">
    <subcellularLocation>
        <location evidence="1">Cell envelope</location>
    </subcellularLocation>
</comment>
<feature type="coiled-coil region" evidence="3">
    <location>
        <begin position="318"/>
        <end position="345"/>
    </location>
</feature>
<evidence type="ECO:0000259" key="5">
    <source>
        <dbReference type="Pfam" id="PF25954"/>
    </source>
</evidence>
<protein>
    <submittedName>
        <fullName evidence="6">Macrolide transporter subunit MacA</fullName>
    </submittedName>
</protein>
<keyword evidence="2 3" id="KW-0175">Coiled coil</keyword>
<dbReference type="InterPro" id="IPR050465">
    <property type="entry name" value="UPF0194_transport"/>
</dbReference>
<dbReference type="EMBL" id="SJPV01000006">
    <property type="protein sequence ID" value="TWU36177.1"/>
    <property type="molecule type" value="Genomic_DNA"/>
</dbReference>
<evidence type="ECO:0000256" key="4">
    <source>
        <dbReference type="SAM" id="MobiDB-lite"/>
    </source>
</evidence>
<proteinExistence type="predicted"/>
<evidence type="ECO:0000256" key="2">
    <source>
        <dbReference type="ARBA" id="ARBA00023054"/>
    </source>
</evidence>
<dbReference type="Gene3D" id="2.40.30.170">
    <property type="match status" value="1"/>
</dbReference>
<dbReference type="PANTHER" id="PTHR32347">
    <property type="entry name" value="EFFLUX SYSTEM COMPONENT YKNX-RELATED"/>
    <property type="match status" value="1"/>
</dbReference>
<evidence type="ECO:0000256" key="3">
    <source>
        <dbReference type="SAM" id="Coils"/>
    </source>
</evidence>
<feature type="compositionally biased region" description="Basic and acidic residues" evidence="4">
    <location>
        <begin position="1"/>
        <end position="13"/>
    </location>
</feature>
<dbReference type="RefSeq" id="WP_146528196.1">
    <property type="nucleotide sequence ID" value="NZ_SJPV01000006.1"/>
</dbReference>
<dbReference type="Gene3D" id="2.40.50.100">
    <property type="match status" value="1"/>
</dbReference>
<dbReference type="InterPro" id="IPR058792">
    <property type="entry name" value="Beta-barrel_RND_2"/>
</dbReference>